<reference evidence="2 3" key="1">
    <citation type="submission" date="2023-09" db="EMBL/GenBank/DDBJ databases">
        <title>Genomes of two closely related lineages of the louse Polyplax serrata with different host specificities.</title>
        <authorList>
            <person name="Martinu J."/>
            <person name="Tarabai H."/>
            <person name="Stefka J."/>
            <person name="Hypsa V."/>
        </authorList>
    </citation>
    <scope>NUCLEOTIDE SEQUENCE [LARGE SCALE GENOMIC DNA]</scope>
    <source>
        <strain evidence="2">98ZLc_SE</strain>
    </source>
</reference>
<dbReference type="EMBL" id="JAWJWF010000001">
    <property type="protein sequence ID" value="KAK6640746.1"/>
    <property type="molecule type" value="Genomic_DNA"/>
</dbReference>
<feature type="region of interest" description="Disordered" evidence="1">
    <location>
        <begin position="59"/>
        <end position="142"/>
    </location>
</feature>
<protein>
    <submittedName>
        <fullName evidence="2">Uncharacterized protein</fullName>
    </submittedName>
</protein>
<feature type="compositionally biased region" description="Polar residues" evidence="1">
    <location>
        <begin position="129"/>
        <end position="142"/>
    </location>
</feature>
<sequence>MDVLIGFDGERDKHTEKTHRNYILKIGLALIAAQNAANFVVGRILRFVPVALARQNPCAKYPNEDPGSPEPCRDVHPARTSLSPDLFLTPSTVQKGKKQTKIRRRKEEKNKTKPGESDGVSVETGESVKGSNRFASKGETSAKTQAFRVPALYPRLPPPPPVVGSGRHSPEGTAILFFWGRNFYSFSERMGNNSRFPVSDSTSGERKKSLLRASWSERGFFFPGDSCRSLSLKKFPAF</sequence>
<dbReference type="Proteomes" id="UP001359485">
    <property type="component" value="Unassembled WGS sequence"/>
</dbReference>
<feature type="compositionally biased region" description="Basic and acidic residues" evidence="1">
    <location>
        <begin position="105"/>
        <end position="116"/>
    </location>
</feature>
<proteinExistence type="predicted"/>
<evidence type="ECO:0000313" key="2">
    <source>
        <dbReference type="EMBL" id="KAK6640746.1"/>
    </source>
</evidence>
<keyword evidence="3" id="KW-1185">Reference proteome</keyword>
<gene>
    <name evidence="2" type="ORF">RUM44_012443</name>
</gene>
<evidence type="ECO:0000256" key="1">
    <source>
        <dbReference type="SAM" id="MobiDB-lite"/>
    </source>
</evidence>
<accession>A0ABR1BF41</accession>
<feature type="compositionally biased region" description="Basic residues" evidence="1">
    <location>
        <begin position="95"/>
        <end position="104"/>
    </location>
</feature>
<comment type="caution">
    <text evidence="2">The sequence shown here is derived from an EMBL/GenBank/DDBJ whole genome shotgun (WGS) entry which is preliminary data.</text>
</comment>
<organism evidence="2 3">
    <name type="scientific">Polyplax serrata</name>
    <name type="common">Common mouse louse</name>
    <dbReference type="NCBI Taxonomy" id="468196"/>
    <lineage>
        <taxon>Eukaryota</taxon>
        <taxon>Metazoa</taxon>
        <taxon>Ecdysozoa</taxon>
        <taxon>Arthropoda</taxon>
        <taxon>Hexapoda</taxon>
        <taxon>Insecta</taxon>
        <taxon>Pterygota</taxon>
        <taxon>Neoptera</taxon>
        <taxon>Paraneoptera</taxon>
        <taxon>Psocodea</taxon>
        <taxon>Troctomorpha</taxon>
        <taxon>Phthiraptera</taxon>
        <taxon>Anoplura</taxon>
        <taxon>Polyplacidae</taxon>
        <taxon>Polyplax</taxon>
    </lineage>
</organism>
<name>A0ABR1BF41_POLSC</name>
<evidence type="ECO:0000313" key="3">
    <source>
        <dbReference type="Proteomes" id="UP001359485"/>
    </source>
</evidence>